<dbReference type="EMBL" id="NILF01000022">
    <property type="protein sequence ID" value="TWL41733.1"/>
    <property type="molecule type" value="Genomic_DNA"/>
</dbReference>
<proteinExistence type="predicted"/>
<protein>
    <submittedName>
        <fullName evidence="1">Uncharacterized protein</fullName>
    </submittedName>
</protein>
<sequence>MLRRLFGLFRHMQHIQLTPSRCFHHEPLILKQLIIVFPKN</sequence>
<gene>
    <name evidence="1" type="ORF">CHCC15381_3902</name>
</gene>
<comment type="caution">
    <text evidence="1">The sequence shown here is derived from an EMBL/GenBank/DDBJ whole genome shotgun (WGS) entry which is preliminary data.</text>
</comment>
<reference evidence="1 2" key="1">
    <citation type="submission" date="2019-06" db="EMBL/GenBank/DDBJ databases">
        <title>Genome sequence analysis of &gt;100 Bacillus licheniformis strains suggests intrinsic resistance to this species.</title>
        <authorList>
            <person name="Wels M."/>
            <person name="Siezen R.J."/>
            <person name="Johansen E."/>
            <person name="Stuer-Lauridsen B."/>
            <person name="Bjerre K."/>
            <person name="Nielsen B.K.K."/>
        </authorList>
    </citation>
    <scope>NUCLEOTIDE SEQUENCE [LARGE SCALE GENOMIC DNA]</scope>
    <source>
        <strain evidence="1 2">BAC-15381</strain>
    </source>
</reference>
<evidence type="ECO:0000313" key="1">
    <source>
        <dbReference type="EMBL" id="TWL41733.1"/>
    </source>
</evidence>
<dbReference type="Proteomes" id="UP000429980">
    <property type="component" value="Unassembled WGS sequence"/>
</dbReference>
<organism evidence="1 2">
    <name type="scientific">Bacillus paralicheniformis</name>
    <dbReference type="NCBI Taxonomy" id="1648923"/>
    <lineage>
        <taxon>Bacteria</taxon>
        <taxon>Bacillati</taxon>
        <taxon>Bacillota</taxon>
        <taxon>Bacilli</taxon>
        <taxon>Bacillales</taxon>
        <taxon>Bacillaceae</taxon>
        <taxon>Bacillus</taxon>
    </lineage>
</organism>
<evidence type="ECO:0000313" key="2">
    <source>
        <dbReference type="Proteomes" id="UP000429980"/>
    </source>
</evidence>
<accession>A0ABY3FY87</accession>
<name>A0ABY3FY87_9BACI</name>
<keyword evidence="2" id="KW-1185">Reference proteome</keyword>